<reference evidence="2 3" key="1">
    <citation type="submission" date="2018-06" db="EMBL/GenBank/DDBJ databases">
        <authorList>
            <consortium name="Pathogen Informatics"/>
            <person name="Doyle S."/>
        </authorList>
    </citation>
    <scope>NUCLEOTIDE SEQUENCE [LARGE SCALE GENOMIC DNA]</scope>
    <source>
        <strain evidence="2 3">NCTC5664</strain>
    </source>
</reference>
<feature type="transmembrane region" description="Helical" evidence="1">
    <location>
        <begin position="25"/>
        <end position="46"/>
    </location>
</feature>
<keyword evidence="1" id="KW-1133">Transmembrane helix</keyword>
<gene>
    <name evidence="2" type="ORF">NCTC5664_02929</name>
</gene>
<organism evidence="2 3">
    <name type="scientific">Staphylococcus aureus</name>
    <dbReference type="NCBI Taxonomy" id="1280"/>
    <lineage>
        <taxon>Bacteria</taxon>
        <taxon>Bacillati</taxon>
        <taxon>Bacillota</taxon>
        <taxon>Bacilli</taxon>
        <taxon>Bacillales</taxon>
        <taxon>Staphylococcaceae</taxon>
        <taxon>Staphylococcus</taxon>
    </lineage>
</organism>
<dbReference type="Pfam" id="PF16228">
    <property type="entry name" value="DUF4887"/>
    <property type="match status" value="1"/>
</dbReference>
<protein>
    <submittedName>
        <fullName evidence="2">Uncharacterized protein</fullName>
    </submittedName>
</protein>
<proteinExistence type="predicted"/>
<evidence type="ECO:0000313" key="2">
    <source>
        <dbReference type="EMBL" id="SUK87841.1"/>
    </source>
</evidence>
<sequence>MSNQNYDYNKNEDGSKKKMSTTAKVVSIATVLLLLGGLVFAIFAYVDHSNKAKERMLNEQKQEQKEKASKRKCRK</sequence>
<dbReference type="InterPro" id="IPR032615">
    <property type="entry name" value="DUF4887"/>
</dbReference>
<dbReference type="Proteomes" id="UP000254502">
    <property type="component" value="Unassembled WGS sequence"/>
</dbReference>
<evidence type="ECO:0000256" key="1">
    <source>
        <dbReference type="SAM" id="Phobius"/>
    </source>
</evidence>
<keyword evidence="1" id="KW-0812">Transmembrane</keyword>
<dbReference type="AlphaFoldDB" id="A0A380E2U8"/>
<dbReference type="EMBL" id="UHAQ01000003">
    <property type="protein sequence ID" value="SUK87841.1"/>
    <property type="molecule type" value="Genomic_DNA"/>
</dbReference>
<keyword evidence="1" id="KW-0472">Membrane</keyword>
<accession>A0A380E2U8</accession>
<evidence type="ECO:0000313" key="3">
    <source>
        <dbReference type="Proteomes" id="UP000254502"/>
    </source>
</evidence>
<name>A0A380E2U8_STAAU</name>